<comment type="caution">
    <text evidence="15">The sequence shown here is derived from an EMBL/GenBank/DDBJ whole genome shotgun (WGS) entry which is preliminary data.</text>
</comment>
<evidence type="ECO:0000313" key="16">
    <source>
        <dbReference type="Proteomes" id="UP000236630"/>
    </source>
</evidence>
<evidence type="ECO:0000256" key="6">
    <source>
        <dbReference type="ARBA" id="ARBA00022679"/>
    </source>
</evidence>
<evidence type="ECO:0000256" key="12">
    <source>
        <dbReference type="ARBA" id="ARBA00023211"/>
    </source>
</evidence>
<evidence type="ECO:0000256" key="5">
    <source>
        <dbReference type="ARBA" id="ARBA00022676"/>
    </source>
</evidence>
<keyword evidence="5 13" id="KW-0328">Glycosyltransferase</keyword>
<dbReference type="EC" id="2.4.1.-" evidence="13"/>
<accession>A0A2H5PXS2</accession>
<dbReference type="Gene3D" id="3.90.550.50">
    <property type="match status" value="1"/>
</dbReference>
<feature type="transmembrane region" description="Helical" evidence="13">
    <location>
        <begin position="17"/>
        <end position="37"/>
    </location>
</feature>
<dbReference type="InterPro" id="IPR025298">
    <property type="entry name" value="DUF4094"/>
</dbReference>
<keyword evidence="7 13" id="KW-0812">Transmembrane</keyword>
<keyword evidence="8 13" id="KW-0735">Signal-anchor</keyword>
<dbReference type="UniPathway" id="UPA00378"/>
<dbReference type="Pfam" id="PF01762">
    <property type="entry name" value="Galactosyl_T"/>
    <property type="match status" value="1"/>
</dbReference>
<dbReference type="AlphaFoldDB" id="A0A2H5PXS2"/>
<evidence type="ECO:0000256" key="8">
    <source>
        <dbReference type="ARBA" id="ARBA00022968"/>
    </source>
</evidence>
<dbReference type="InterPro" id="IPR002659">
    <property type="entry name" value="Glyco_trans_31"/>
</dbReference>
<keyword evidence="9 13" id="KW-1133">Transmembrane helix</keyword>
<evidence type="ECO:0000256" key="9">
    <source>
        <dbReference type="ARBA" id="ARBA00022989"/>
    </source>
</evidence>
<evidence type="ECO:0000313" key="15">
    <source>
        <dbReference type="EMBL" id="GAY57170.1"/>
    </source>
</evidence>
<dbReference type="Pfam" id="PF13334">
    <property type="entry name" value="DUF4094"/>
    <property type="match status" value="1"/>
</dbReference>
<evidence type="ECO:0000256" key="4">
    <source>
        <dbReference type="ARBA" id="ARBA00008661"/>
    </source>
</evidence>
<keyword evidence="12 13" id="KW-0464">Manganese</keyword>
<comment type="pathway">
    <text evidence="3">Protein modification; protein glycosylation.</text>
</comment>
<name>A0A2H5PXS2_CITUN</name>
<dbReference type="GO" id="GO:0000139">
    <property type="term" value="C:Golgi membrane"/>
    <property type="evidence" value="ECO:0007669"/>
    <property type="project" value="UniProtKB-SubCell"/>
</dbReference>
<protein>
    <recommendedName>
        <fullName evidence="13">Hexosyltransferase</fullName>
        <ecNumber evidence="13">2.4.1.-</ecNumber>
    </recommendedName>
</protein>
<evidence type="ECO:0000256" key="2">
    <source>
        <dbReference type="ARBA" id="ARBA00004323"/>
    </source>
</evidence>
<dbReference type="Proteomes" id="UP000236630">
    <property type="component" value="Unassembled WGS sequence"/>
</dbReference>
<dbReference type="GO" id="GO:0008378">
    <property type="term" value="F:galactosyltransferase activity"/>
    <property type="evidence" value="ECO:0007669"/>
    <property type="project" value="TreeGrafter"/>
</dbReference>
<comment type="similarity">
    <text evidence="4 13">Belongs to the glycosyltransferase 31 family.</text>
</comment>
<comment type="subcellular location">
    <subcellularLocation>
        <location evidence="2 13">Golgi apparatus membrane</location>
        <topology evidence="2 13">Single-pass type II membrane protein</topology>
    </subcellularLocation>
</comment>
<dbReference type="PANTHER" id="PTHR11214">
    <property type="entry name" value="BETA-1,3-N-ACETYLGLUCOSAMINYLTRANSFERASE"/>
    <property type="match status" value="1"/>
</dbReference>
<reference evidence="15 16" key="1">
    <citation type="journal article" date="2017" name="Front. Genet.">
        <title>Draft sequencing of the heterozygous diploid genome of Satsuma (Citrus unshiu Marc.) using a hybrid assembly approach.</title>
        <authorList>
            <person name="Shimizu T."/>
            <person name="Tanizawa Y."/>
            <person name="Mochizuki T."/>
            <person name="Nagasaki H."/>
            <person name="Yoshioka T."/>
            <person name="Toyoda A."/>
            <person name="Fujiyama A."/>
            <person name="Kaminuma E."/>
            <person name="Nakamura Y."/>
        </authorList>
    </citation>
    <scope>NUCLEOTIDE SEQUENCE [LARGE SCALE GENOMIC DNA]</scope>
    <source>
        <strain evidence="16">cv. Miyagawa wase</strain>
    </source>
</reference>
<dbReference type="EMBL" id="BDQV01000155">
    <property type="protein sequence ID" value="GAY57170.1"/>
    <property type="molecule type" value="Genomic_DNA"/>
</dbReference>
<feature type="domain" description="DUF4094" evidence="14">
    <location>
        <begin position="14"/>
        <end position="96"/>
    </location>
</feature>
<keyword evidence="11 13" id="KW-0472">Membrane</keyword>
<keyword evidence="10 13" id="KW-0333">Golgi apparatus</keyword>
<organism evidence="15 16">
    <name type="scientific">Citrus unshiu</name>
    <name type="common">Satsuma mandarin</name>
    <name type="synonym">Citrus nobilis var. unshiu</name>
    <dbReference type="NCBI Taxonomy" id="55188"/>
    <lineage>
        <taxon>Eukaryota</taxon>
        <taxon>Viridiplantae</taxon>
        <taxon>Streptophyta</taxon>
        <taxon>Embryophyta</taxon>
        <taxon>Tracheophyta</taxon>
        <taxon>Spermatophyta</taxon>
        <taxon>Magnoliopsida</taxon>
        <taxon>eudicotyledons</taxon>
        <taxon>Gunneridae</taxon>
        <taxon>Pentapetalae</taxon>
        <taxon>rosids</taxon>
        <taxon>malvids</taxon>
        <taxon>Sapindales</taxon>
        <taxon>Rutaceae</taxon>
        <taxon>Aurantioideae</taxon>
        <taxon>Citrus</taxon>
    </lineage>
</organism>
<evidence type="ECO:0000256" key="10">
    <source>
        <dbReference type="ARBA" id="ARBA00023034"/>
    </source>
</evidence>
<evidence type="ECO:0000256" key="11">
    <source>
        <dbReference type="ARBA" id="ARBA00023136"/>
    </source>
</evidence>
<proteinExistence type="inferred from homology"/>
<evidence type="ECO:0000256" key="3">
    <source>
        <dbReference type="ARBA" id="ARBA00004922"/>
    </source>
</evidence>
<dbReference type="STRING" id="55188.A0A2H5PXS2"/>
<evidence type="ECO:0000256" key="13">
    <source>
        <dbReference type="RuleBase" id="RU363063"/>
    </source>
</evidence>
<sequence>MGVSRPQKAANGVSTRWVYVFCIASFFLGVVVINRFWAIPDPLDRDKVSPEKHRSEEASFQTGDILSQVSQTHDVIMTLDKTISSLEMQLAAARAAKGDSEEASPVVTKLGTENLKARRKVFFVMGIITAFSSRKRRDSIRETWMPKGLEHKKNYSTFLSSTSLWFEIGDGLLKLENEKGIIMRFVIGHSATAGGVLDRAIDAEDEQHKDFLRLNHIEGYHELSSKTQIYFSTAVAKWDADFYIKVDDDVHVNLGMVGSTLARHRSKPRVYIGCMKSGPVLGQKGVKYHEPEYWKFGEEGNKYFRHATGQIYAISKDLATYISVNRHILHRYANEDVSLGSWFIGLDVEHIDDRSLCCGTAPDCEWKAQAGNPCAASFDWSCSGVCKSVERMGEVHQRCGEGDEAIWHTSF</sequence>
<comment type="cofactor">
    <cofactor evidence="1 13">
        <name>Mn(2+)</name>
        <dbReference type="ChEBI" id="CHEBI:29035"/>
    </cofactor>
</comment>
<keyword evidence="16" id="KW-1185">Reference proteome</keyword>
<keyword evidence="6" id="KW-0808">Transferase</keyword>
<evidence type="ECO:0000259" key="14">
    <source>
        <dbReference type="Pfam" id="PF13334"/>
    </source>
</evidence>
<gene>
    <name evidence="15" type="ORF">CUMW_177360</name>
</gene>
<evidence type="ECO:0000256" key="7">
    <source>
        <dbReference type="ARBA" id="ARBA00022692"/>
    </source>
</evidence>
<dbReference type="PANTHER" id="PTHR11214:SF123">
    <property type="entry name" value="BETA-1,6-GALACTOSYLTRANSFERASE GALT31A"/>
    <property type="match status" value="1"/>
</dbReference>
<evidence type="ECO:0000256" key="1">
    <source>
        <dbReference type="ARBA" id="ARBA00001936"/>
    </source>
</evidence>